<reference evidence="1" key="1">
    <citation type="submission" date="2018-05" db="EMBL/GenBank/DDBJ databases">
        <authorList>
            <person name="Lanie J.A."/>
            <person name="Ng W.-L."/>
            <person name="Kazmierczak K.M."/>
            <person name="Andrzejewski T.M."/>
            <person name="Davidsen T.M."/>
            <person name="Wayne K.J."/>
            <person name="Tettelin H."/>
            <person name="Glass J.I."/>
            <person name="Rusch D."/>
            <person name="Podicherti R."/>
            <person name="Tsui H.-C.T."/>
            <person name="Winkler M.E."/>
        </authorList>
    </citation>
    <scope>NUCLEOTIDE SEQUENCE</scope>
</reference>
<evidence type="ECO:0000313" key="1">
    <source>
        <dbReference type="EMBL" id="SVA70189.1"/>
    </source>
</evidence>
<accession>A0A381XZG6</accession>
<protein>
    <submittedName>
        <fullName evidence="1">Uncharacterized protein</fullName>
    </submittedName>
</protein>
<name>A0A381XZG6_9ZZZZ</name>
<gene>
    <name evidence="1" type="ORF">METZ01_LOCUS123043</name>
</gene>
<feature type="non-terminal residue" evidence="1">
    <location>
        <position position="1"/>
    </location>
</feature>
<dbReference type="AlphaFoldDB" id="A0A381XZG6"/>
<sequence>VPVLNKDYASINVTSEHVPNFLDNLLGLPAFHEQRSIIVCLFQYLQLNSRIMPLGILVSDALG</sequence>
<proteinExistence type="predicted"/>
<organism evidence="1">
    <name type="scientific">marine metagenome</name>
    <dbReference type="NCBI Taxonomy" id="408172"/>
    <lineage>
        <taxon>unclassified sequences</taxon>
        <taxon>metagenomes</taxon>
        <taxon>ecological metagenomes</taxon>
    </lineage>
</organism>
<dbReference type="EMBL" id="UINC01016954">
    <property type="protein sequence ID" value="SVA70189.1"/>
    <property type="molecule type" value="Genomic_DNA"/>
</dbReference>